<dbReference type="GO" id="GO:0045165">
    <property type="term" value="P:cell fate commitment"/>
    <property type="evidence" value="ECO:0007669"/>
    <property type="project" value="TreeGrafter"/>
</dbReference>
<dbReference type="InterPro" id="IPR005817">
    <property type="entry name" value="Wnt"/>
</dbReference>
<organism evidence="9 10">
    <name type="scientific">Trichonephila inaurata madagascariensis</name>
    <dbReference type="NCBI Taxonomy" id="2747483"/>
    <lineage>
        <taxon>Eukaryota</taxon>
        <taxon>Metazoa</taxon>
        <taxon>Ecdysozoa</taxon>
        <taxon>Arthropoda</taxon>
        <taxon>Chelicerata</taxon>
        <taxon>Arachnida</taxon>
        <taxon>Araneae</taxon>
        <taxon>Araneomorphae</taxon>
        <taxon>Entelegynae</taxon>
        <taxon>Araneoidea</taxon>
        <taxon>Nephilidae</taxon>
        <taxon>Trichonephila</taxon>
        <taxon>Trichonephila inaurata</taxon>
    </lineage>
</organism>
<reference evidence="9" key="1">
    <citation type="submission" date="2020-08" db="EMBL/GenBank/DDBJ databases">
        <title>Multicomponent nature underlies the extraordinary mechanical properties of spider dragline silk.</title>
        <authorList>
            <person name="Kono N."/>
            <person name="Nakamura H."/>
            <person name="Mori M."/>
            <person name="Yoshida Y."/>
            <person name="Ohtoshi R."/>
            <person name="Malay A.D."/>
            <person name="Moran D.A.P."/>
            <person name="Tomita M."/>
            <person name="Numata K."/>
            <person name="Arakawa K."/>
        </authorList>
    </citation>
    <scope>NUCLEOTIDE SEQUENCE</scope>
</reference>
<dbReference type="SMART" id="SM00097">
    <property type="entry name" value="WNT1"/>
    <property type="match status" value="1"/>
</dbReference>
<dbReference type="GO" id="GO:0005109">
    <property type="term" value="F:frizzled binding"/>
    <property type="evidence" value="ECO:0007669"/>
    <property type="project" value="TreeGrafter"/>
</dbReference>
<dbReference type="GO" id="GO:0030182">
    <property type="term" value="P:neuron differentiation"/>
    <property type="evidence" value="ECO:0007669"/>
    <property type="project" value="TreeGrafter"/>
</dbReference>
<evidence type="ECO:0000256" key="4">
    <source>
        <dbReference type="ARBA" id="ARBA00022525"/>
    </source>
</evidence>
<keyword evidence="7" id="KW-1015">Disulfide bond</keyword>
<evidence type="ECO:0000313" key="9">
    <source>
        <dbReference type="EMBL" id="GFS59090.1"/>
    </source>
</evidence>
<evidence type="ECO:0000256" key="3">
    <source>
        <dbReference type="ARBA" id="ARBA00022473"/>
    </source>
</evidence>
<dbReference type="GO" id="GO:0060070">
    <property type="term" value="P:canonical Wnt signaling pathway"/>
    <property type="evidence" value="ECO:0007669"/>
    <property type="project" value="TreeGrafter"/>
</dbReference>
<evidence type="ECO:0000256" key="6">
    <source>
        <dbReference type="ARBA" id="ARBA00022687"/>
    </source>
</evidence>
<dbReference type="GO" id="GO:0005125">
    <property type="term" value="F:cytokine activity"/>
    <property type="evidence" value="ECO:0007669"/>
    <property type="project" value="TreeGrafter"/>
</dbReference>
<evidence type="ECO:0000256" key="7">
    <source>
        <dbReference type="ARBA" id="ARBA00023157"/>
    </source>
</evidence>
<keyword evidence="3 8" id="KW-0217">Developmental protein</keyword>
<gene>
    <name evidence="9" type="primary">WNT8B</name>
    <name evidence="9" type="ORF">TNIN_363501</name>
</gene>
<dbReference type="Pfam" id="PF00110">
    <property type="entry name" value="wnt"/>
    <property type="match status" value="1"/>
</dbReference>
<dbReference type="OrthoDB" id="5945655at2759"/>
<keyword evidence="4" id="KW-0964">Secreted</keyword>
<protein>
    <recommendedName>
        <fullName evidence="8">Protein Wnt</fullName>
    </recommendedName>
</protein>
<comment type="similarity">
    <text evidence="2 8">Belongs to the Wnt family.</text>
</comment>
<keyword evidence="6 8" id="KW-0879">Wnt signaling pathway</keyword>
<comment type="caution">
    <text evidence="9">The sequence shown here is derived from an EMBL/GenBank/DDBJ whole genome shotgun (WGS) entry which is preliminary data.</text>
</comment>
<evidence type="ECO:0000313" key="10">
    <source>
        <dbReference type="Proteomes" id="UP000886998"/>
    </source>
</evidence>
<dbReference type="PANTHER" id="PTHR12027">
    <property type="entry name" value="WNT RELATED"/>
    <property type="match status" value="1"/>
</dbReference>
<accession>A0A8X6IT39</accession>
<evidence type="ECO:0000256" key="5">
    <source>
        <dbReference type="ARBA" id="ARBA00022530"/>
    </source>
</evidence>
<comment type="function">
    <text evidence="8">Ligand for members of the frizzled family of seven transmembrane receptors.</text>
</comment>
<evidence type="ECO:0000256" key="8">
    <source>
        <dbReference type="RuleBase" id="RU003500"/>
    </source>
</evidence>
<dbReference type="GO" id="GO:0005615">
    <property type="term" value="C:extracellular space"/>
    <property type="evidence" value="ECO:0007669"/>
    <property type="project" value="TreeGrafter"/>
</dbReference>
<dbReference type="Proteomes" id="UP000886998">
    <property type="component" value="Unassembled WGS sequence"/>
</dbReference>
<evidence type="ECO:0000256" key="1">
    <source>
        <dbReference type="ARBA" id="ARBA00004498"/>
    </source>
</evidence>
<dbReference type="AlphaFoldDB" id="A0A8X6IT39"/>
<proteinExistence type="inferred from homology"/>
<name>A0A8X6IT39_9ARAC</name>
<dbReference type="PANTHER" id="PTHR12027:SF81">
    <property type="entry name" value="WNT INHIBITOR OF DORSAL PROTEIN"/>
    <property type="match status" value="1"/>
</dbReference>
<comment type="subcellular location">
    <subcellularLocation>
        <location evidence="1 8">Secreted</location>
        <location evidence="1 8">Extracellular space</location>
        <location evidence="1 8">Extracellular matrix</location>
    </subcellularLocation>
</comment>
<keyword evidence="10" id="KW-1185">Reference proteome</keyword>
<evidence type="ECO:0000256" key="2">
    <source>
        <dbReference type="ARBA" id="ARBA00005683"/>
    </source>
</evidence>
<keyword evidence="5" id="KW-0272">Extracellular matrix</keyword>
<dbReference type="EMBL" id="BMAV01027406">
    <property type="protein sequence ID" value="GFS59090.1"/>
    <property type="molecule type" value="Genomic_DNA"/>
</dbReference>
<sequence>MGRTWVLKYSELSEYPRRYGEGVVTSPRHFPPLWYDDTSGKLTEANSSFQATDTYAPSVLIAVERGLEECRHQFQWEPWGCPKSSFNVFSRSNKQPATKERAFLHAMISSSIVFTLTRNCSQGHFKSCGCDDSKTGGMVGYKGWHWGGCSDHVKIGTEWRSTSSIRKKTEET</sequence>
<dbReference type="PRINTS" id="PR01349">
    <property type="entry name" value="WNTPROTEIN"/>
</dbReference>